<dbReference type="InterPro" id="IPR052196">
    <property type="entry name" value="Bact_Kbp"/>
</dbReference>
<dbReference type="SMART" id="SM00257">
    <property type="entry name" value="LysM"/>
    <property type="match status" value="1"/>
</dbReference>
<gene>
    <name evidence="3" type="ORF">ACBP88_12010</name>
</gene>
<dbReference type="PANTHER" id="PTHR34700:SF4">
    <property type="entry name" value="PHAGE-LIKE ELEMENT PBSX PROTEIN XKDP"/>
    <property type="match status" value="1"/>
</dbReference>
<dbReference type="Pfam" id="PF01476">
    <property type="entry name" value="LysM"/>
    <property type="match status" value="1"/>
</dbReference>
<keyword evidence="4" id="KW-1185">Reference proteome</keyword>
<dbReference type="InterPro" id="IPR018392">
    <property type="entry name" value="LysM"/>
</dbReference>
<keyword evidence="1" id="KW-0732">Signal</keyword>
<name>A0ABV4IE94_9BURK</name>
<feature type="signal peptide" evidence="1">
    <location>
        <begin position="1"/>
        <end position="25"/>
    </location>
</feature>
<dbReference type="SUPFAM" id="SSF54106">
    <property type="entry name" value="LysM domain"/>
    <property type="match status" value="1"/>
</dbReference>
<sequence length="394" mass="43045">MKGNATTCAWAIGALLCGVVSTAHAQNYPITAGQRATAQQVAQQGVPLSALSATAPDSYTVQRGDTLWHISGLFLRQPWRWPELWGMNLQAIANPHLIYPGQVLYLEKSGGFARLRTARHGGTPTVKLSPQVRSESLSDQALPTLQMHIIEAFLSEPLVVDSDTLANAPRIIAGDDDRMLRAPGDRAYVRAPAAAPLLRQADASRDYRVFRQAVALHDPITREVLGYEAQYLGQATLERGETPVAPSADNPNPINLPATITITKTKEELQPGDRLVPEPPRQYVNFVPHAPQTDVTAHVVSIYGSTAVRYGTQHQIVSINRGSKDGMAPGMVLSLMTQGRTIKDKTDPQRPTVKLPDEENGLAMVFRSFDRVSYVLIMDIQQGVQVGDRLSNPR</sequence>
<organism evidence="3 4">
    <name type="scientific">Comamonas jiangduensis</name>
    <dbReference type="NCBI Taxonomy" id="1194168"/>
    <lineage>
        <taxon>Bacteria</taxon>
        <taxon>Pseudomonadati</taxon>
        <taxon>Pseudomonadota</taxon>
        <taxon>Betaproteobacteria</taxon>
        <taxon>Burkholderiales</taxon>
        <taxon>Comamonadaceae</taxon>
        <taxon>Comamonas</taxon>
    </lineage>
</organism>
<feature type="chain" id="PRO_5045257464" evidence="1">
    <location>
        <begin position="26"/>
        <end position="394"/>
    </location>
</feature>
<reference evidence="3 4" key="1">
    <citation type="submission" date="2024-08" db="EMBL/GenBank/DDBJ databases">
        <authorList>
            <person name="Feng Z."/>
            <person name="Ronholm J."/>
        </authorList>
    </citation>
    <scope>NUCLEOTIDE SEQUENCE [LARGE SCALE GENOMIC DNA]</scope>
    <source>
        <strain evidence="3 4">4-AB0-8</strain>
    </source>
</reference>
<dbReference type="CDD" id="cd00118">
    <property type="entry name" value="LysM"/>
    <property type="match status" value="1"/>
</dbReference>
<dbReference type="EMBL" id="JBGJLR010000013">
    <property type="protein sequence ID" value="MEZ2740161.1"/>
    <property type="molecule type" value="Genomic_DNA"/>
</dbReference>
<comment type="caution">
    <text evidence="3">The sequence shown here is derived from an EMBL/GenBank/DDBJ whole genome shotgun (WGS) entry which is preliminary data.</text>
</comment>
<evidence type="ECO:0000256" key="1">
    <source>
        <dbReference type="SAM" id="SignalP"/>
    </source>
</evidence>
<evidence type="ECO:0000259" key="2">
    <source>
        <dbReference type="PROSITE" id="PS51782"/>
    </source>
</evidence>
<accession>A0ABV4IE94</accession>
<evidence type="ECO:0000313" key="3">
    <source>
        <dbReference type="EMBL" id="MEZ2740161.1"/>
    </source>
</evidence>
<protein>
    <submittedName>
        <fullName evidence="3">LysM peptidoglycan-binding domain-containing protein</fullName>
    </submittedName>
</protein>
<dbReference type="PANTHER" id="PTHR34700">
    <property type="entry name" value="POTASSIUM BINDING PROTEIN KBP"/>
    <property type="match status" value="1"/>
</dbReference>
<dbReference type="RefSeq" id="WP_370892774.1">
    <property type="nucleotide sequence ID" value="NZ_JBGJLR010000013.1"/>
</dbReference>
<dbReference type="Gene3D" id="3.10.350.10">
    <property type="entry name" value="LysM domain"/>
    <property type="match status" value="1"/>
</dbReference>
<evidence type="ECO:0000313" key="4">
    <source>
        <dbReference type="Proteomes" id="UP001567350"/>
    </source>
</evidence>
<proteinExistence type="predicted"/>
<dbReference type="PROSITE" id="PS51782">
    <property type="entry name" value="LYSM"/>
    <property type="match status" value="1"/>
</dbReference>
<feature type="domain" description="LysM" evidence="2">
    <location>
        <begin position="57"/>
        <end position="106"/>
    </location>
</feature>
<dbReference type="InterPro" id="IPR036779">
    <property type="entry name" value="LysM_dom_sf"/>
</dbReference>
<dbReference type="Proteomes" id="UP001567350">
    <property type="component" value="Unassembled WGS sequence"/>
</dbReference>